<dbReference type="Proteomes" id="UP001212841">
    <property type="component" value="Unassembled WGS sequence"/>
</dbReference>
<protein>
    <submittedName>
        <fullName evidence="2">Uncharacterized protein</fullName>
    </submittedName>
</protein>
<organism evidence="2 3">
    <name type="scientific">Rhizophlyctis rosea</name>
    <dbReference type="NCBI Taxonomy" id="64517"/>
    <lineage>
        <taxon>Eukaryota</taxon>
        <taxon>Fungi</taxon>
        <taxon>Fungi incertae sedis</taxon>
        <taxon>Chytridiomycota</taxon>
        <taxon>Chytridiomycota incertae sedis</taxon>
        <taxon>Chytridiomycetes</taxon>
        <taxon>Rhizophlyctidales</taxon>
        <taxon>Rhizophlyctidaceae</taxon>
        <taxon>Rhizophlyctis</taxon>
    </lineage>
</organism>
<name>A0AAD5S251_9FUNG</name>
<feature type="non-terminal residue" evidence="2">
    <location>
        <position position="165"/>
    </location>
</feature>
<dbReference type="AlphaFoldDB" id="A0AAD5S251"/>
<feature type="compositionally biased region" description="Basic and acidic residues" evidence="1">
    <location>
        <begin position="66"/>
        <end position="85"/>
    </location>
</feature>
<proteinExistence type="predicted"/>
<evidence type="ECO:0000313" key="2">
    <source>
        <dbReference type="EMBL" id="KAJ3031753.1"/>
    </source>
</evidence>
<keyword evidence="3" id="KW-1185">Reference proteome</keyword>
<evidence type="ECO:0000313" key="3">
    <source>
        <dbReference type="Proteomes" id="UP001212841"/>
    </source>
</evidence>
<sequence length="165" mass="18868">MPTVQTLAQPPSPHTPQIFLSRGSRLEPDAKEIENRKFNRRLKAAHSLVQKELRVLRGFHHSQPRSRWDFSLPERDSTIQRERSENTVPLPVRRPAATKENILDEPPSTFLPHAKVPSSKIPLSTPSQPLPQSDSNVEPIRKDLGETKIALQQLLEVQRVQQKEM</sequence>
<accession>A0AAD5S251</accession>
<comment type="caution">
    <text evidence="2">The sequence shown here is derived from an EMBL/GenBank/DDBJ whole genome shotgun (WGS) entry which is preliminary data.</text>
</comment>
<dbReference type="EMBL" id="JADGJD010002537">
    <property type="protein sequence ID" value="KAJ3031753.1"/>
    <property type="molecule type" value="Genomic_DNA"/>
</dbReference>
<gene>
    <name evidence="2" type="ORF">HK097_005411</name>
</gene>
<feature type="region of interest" description="Disordered" evidence="1">
    <location>
        <begin position="64"/>
        <end position="138"/>
    </location>
</feature>
<evidence type="ECO:0000256" key="1">
    <source>
        <dbReference type="SAM" id="MobiDB-lite"/>
    </source>
</evidence>
<feature type="compositionally biased region" description="Low complexity" evidence="1">
    <location>
        <begin position="122"/>
        <end position="135"/>
    </location>
</feature>
<reference evidence="2" key="1">
    <citation type="submission" date="2020-05" db="EMBL/GenBank/DDBJ databases">
        <title>Phylogenomic resolution of chytrid fungi.</title>
        <authorList>
            <person name="Stajich J.E."/>
            <person name="Amses K."/>
            <person name="Simmons R."/>
            <person name="Seto K."/>
            <person name="Myers J."/>
            <person name="Bonds A."/>
            <person name="Quandt C.A."/>
            <person name="Barry K."/>
            <person name="Liu P."/>
            <person name="Grigoriev I."/>
            <person name="Longcore J.E."/>
            <person name="James T.Y."/>
        </authorList>
    </citation>
    <scope>NUCLEOTIDE SEQUENCE</scope>
    <source>
        <strain evidence="2">JEL0318</strain>
    </source>
</reference>
<feature type="region of interest" description="Disordered" evidence="1">
    <location>
        <begin position="1"/>
        <end position="27"/>
    </location>
</feature>